<dbReference type="Proteomes" id="UP000323917">
    <property type="component" value="Chromosome"/>
</dbReference>
<protein>
    <submittedName>
        <fullName evidence="1">Uncharacterized protein</fullName>
    </submittedName>
</protein>
<name>A0A5B9Q7G1_9BACT</name>
<evidence type="ECO:0000313" key="2">
    <source>
        <dbReference type="Proteomes" id="UP000323917"/>
    </source>
</evidence>
<keyword evidence="2" id="KW-1185">Reference proteome</keyword>
<dbReference type="GO" id="GO:0003677">
    <property type="term" value="F:DNA binding"/>
    <property type="evidence" value="ECO:0007669"/>
    <property type="project" value="InterPro"/>
</dbReference>
<proteinExistence type="predicted"/>
<sequence length="124" mass="14787">MLWIGIFDDSDQREAMRYFRRQLNPVLEKLEARLQAQPYDHVLREEKREQGAFEQVAEYIARNPERSGLVRSDGYTDYSYSGCLVPGYPELKPFQEDYWDRFWRIHAHLLTYGLHVGGRKESDD</sequence>
<reference evidence="1 2" key="1">
    <citation type="submission" date="2019-08" db="EMBL/GenBank/DDBJ databases">
        <title>Deep-cultivation of Planctomycetes and their phenomic and genomic characterization uncovers novel biology.</title>
        <authorList>
            <person name="Wiegand S."/>
            <person name="Jogler M."/>
            <person name="Boedeker C."/>
            <person name="Pinto D."/>
            <person name="Vollmers J."/>
            <person name="Rivas-Marin E."/>
            <person name="Kohn T."/>
            <person name="Peeters S.H."/>
            <person name="Heuer A."/>
            <person name="Rast P."/>
            <person name="Oberbeckmann S."/>
            <person name="Bunk B."/>
            <person name="Jeske O."/>
            <person name="Meyerdierks A."/>
            <person name="Storesund J.E."/>
            <person name="Kallscheuer N."/>
            <person name="Luecker S."/>
            <person name="Lage O.M."/>
            <person name="Pohl T."/>
            <person name="Merkel B.J."/>
            <person name="Hornburger P."/>
            <person name="Mueller R.-W."/>
            <person name="Bruemmer F."/>
            <person name="Labrenz M."/>
            <person name="Spormann A.M."/>
            <person name="Op den Camp H."/>
            <person name="Overmann J."/>
            <person name="Amann R."/>
            <person name="Jetten M.S.M."/>
            <person name="Mascher T."/>
            <person name="Medema M.H."/>
            <person name="Devos D.P."/>
            <person name="Kaster A.-K."/>
            <person name="Ovreas L."/>
            <person name="Rohde M."/>
            <person name="Galperin M.Y."/>
            <person name="Jogler C."/>
        </authorList>
    </citation>
    <scope>NUCLEOTIDE SEQUENCE [LARGE SCALE GENOMIC DNA]</scope>
    <source>
        <strain evidence="1 2">Pr1d</strain>
    </source>
</reference>
<organism evidence="1 2">
    <name type="scientific">Bythopirellula goksoeyrii</name>
    <dbReference type="NCBI Taxonomy" id="1400387"/>
    <lineage>
        <taxon>Bacteria</taxon>
        <taxon>Pseudomonadati</taxon>
        <taxon>Planctomycetota</taxon>
        <taxon>Planctomycetia</taxon>
        <taxon>Pirellulales</taxon>
        <taxon>Lacipirellulaceae</taxon>
        <taxon>Bythopirellula</taxon>
    </lineage>
</organism>
<dbReference type="KEGG" id="bgok:Pr1d_07690"/>
<dbReference type="AlphaFoldDB" id="A0A5B9Q7G1"/>
<accession>A0A5B9Q7G1</accession>
<dbReference type="GO" id="GO:0004803">
    <property type="term" value="F:transposase activity"/>
    <property type="evidence" value="ECO:0007669"/>
    <property type="project" value="InterPro"/>
</dbReference>
<evidence type="ECO:0000313" key="1">
    <source>
        <dbReference type="EMBL" id="QEG33505.1"/>
    </source>
</evidence>
<dbReference type="EMBL" id="CP042913">
    <property type="protein sequence ID" value="QEG33505.1"/>
    <property type="molecule type" value="Genomic_DNA"/>
</dbReference>
<dbReference type="InterPro" id="IPR036515">
    <property type="entry name" value="Transposase_17_sf"/>
</dbReference>
<dbReference type="GO" id="GO:0006313">
    <property type="term" value="P:DNA transposition"/>
    <property type="evidence" value="ECO:0007669"/>
    <property type="project" value="InterPro"/>
</dbReference>
<dbReference type="Gene3D" id="3.30.70.1290">
    <property type="entry name" value="Transposase IS200-like"/>
    <property type="match status" value="1"/>
</dbReference>
<gene>
    <name evidence="1" type="ORF">Pr1d_07690</name>
</gene>